<feature type="transmembrane region" description="Helical" evidence="1">
    <location>
        <begin position="21"/>
        <end position="39"/>
    </location>
</feature>
<evidence type="ECO:0000313" key="3">
    <source>
        <dbReference type="WBParaSite" id="sdigi.contig6.g780.t1"/>
    </source>
</evidence>
<feature type="transmembrane region" description="Helical" evidence="1">
    <location>
        <begin position="197"/>
        <end position="226"/>
    </location>
</feature>
<protein>
    <submittedName>
        <fullName evidence="3">Uncharacterized protein</fullName>
    </submittedName>
</protein>
<dbReference type="AlphaFoldDB" id="A0A915Q204"/>
<accession>A0A915Q204</accession>
<dbReference type="WBParaSite" id="sdigi.contig6.g780.t1">
    <property type="protein sequence ID" value="sdigi.contig6.g780.t1"/>
    <property type="gene ID" value="sdigi.contig6.g780"/>
</dbReference>
<reference evidence="3" key="1">
    <citation type="submission" date="2022-11" db="UniProtKB">
        <authorList>
            <consortium name="WormBaseParasite"/>
        </authorList>
    </citation>
    <scope>IDENTIFICATION</scope>
</reference>
<keyword evidence="1" id="KW-0812">Transmembrane</keyword>
<keyword evidence="2" id="KW-1185">Reference proteome</keyword>
<evidence type="ECO:0000256" key="1">
    <source>
        <dbReference type="SAM" id="Phobius"/>
    </source>
</evidence>
<organism evidence="2 3">
    <name type="scientific">Setaria digitata</name>
    <dbReference type="NCBI Taxonomy" id="48799"/>
    <lineage>
        <taxon>Eukaryota</taxon>
        <taxon>Metazoa</taxon>
        <taxon>Ecdysozoa</taxon>
        <taxon>Nematoda</taxon>
        <taxon>Chromadorea</taxon>
        <taxon>Rhabditida</taxon>
        <taxon>Spirurina</taxon>
        <taxon>Spiruromorpha</taxon>
        <taxon>Filarioidea</taxon>
        <taxon>Setariidae</taxon>
        <taxon>Setaria</taxon>
    </lineage>
</organism>
<evidence type="ECO:0000313" key="2">
    <source>
        <dbReference type="Proteomes" id="UP000887581"/>
    </source>
</evidence>
<keyword evidence="1" id="KW-0472">Membrane</keyword>
<name>A0A915Q204_9BILA</name>
<keyword evidence="1" id="KW-1133">Transmembrane helix</keyword>
<dbReference type="Proteomes" id="UP000887581">
    <property type="component" value="Unplaced"/>
</dbReference>
<proteinExistence type="predicted"/>
<sequence>MLLLAYRQVNILPMHYSSTRFIIFFILISILSWKCTSWVQPRISIKPGFLNIYSTGENFVNSGDLIIGQPYTLDIRMTDTDRYDYLLQFCTYNDKYRFVDQNSCLVCDKFFQQMWENDMYRLQGTTKRTIIHFMPPESLARLECSVRILQCCGCAERACERNILPTLVTYPQQVINLAIINERAVGFFGTSLIRWPWWIWLLIFLGLILLLCLLPLFLLLCSQLWVHKRKIRDSKEAVLRPTPPKAPSILVRAKELETSGVSVESSRPTVPPPPPTKIFCTQSGSPSESVHSFASYSRVAVVKQRQPPMFWEEGTIRSAAEPKPTLEQRRITERHSERVIEEWGEVDEYHDYPGSGSKFHFGTDEYHIGQMNSEKAVHHSVSGPSQMLHQQTTCEEKFFKRSERQKGMLEEGYDRIQFTYVAPALHVSHSEVV</sequence>